<dbReference type="AlphaFoldDB" id="A0A829YDV6"/>
<keyword evidence="4" id="KW-1185">Reference proteome</keyword>
<reference evidence="4" key="1">
    <citation type="submission" date="2020-01" db="EMBL/GenBank/DDBJ databases">
        <title>'Steroidobacter agaridevorans' sp. nov., agar-degrading bacteria isolated from rhizosphere soils.</title>
        <authorList>
            <person name="Ikenaga M."/>
            <person name="Kataoka M."/>
            <person name="Murouchi A."/>
            <person name="Katsuragi S."/>
            <person name="Sakai M."/>
        </authorList>
    </citation>
    <scope>NUCLEOTIDE SEQUENCE [LARGE SCALE GENOMIC DNA]</scope>
    <source>
        <strain evidence="4">YU21-B</strain>
    </source>
</reference>
<dbReference type="Pfam" id="PF14086">
    <property type="entry name" value="DUF4266"/>
    <property type="match status" value="1"/>
</dbReference>
<dbReference type="Proteomes" id="UP000445000">
    <property type="component" value="Unassembled WGS sequence"/>
</dbReference>
<evidence type="ECO:0000256" key="1">
    <source>
        <dbReference type="SAM" id="SignalP"/>
    </source>
</evidence>
<protein>
    <recommendedName>
        <fullName evidence="2">DUF4266 domain-containing protein</fullName>
    </recommendedName>
</protein>
<feature type="domain" description="DUF4266" evidence="2">
    <location>
        <begin position="29"/>
        <end position="78"/>
    </location>
</feature>
<proteinExistence type="predicted"/>
<organism evidence="3 4">
    <name type="scientific">Steroidobacter agaridevorans</name>
    <dbReference type="NCBI Taxonomy" id="2695856"/>
    <lineage>
        <taxon>Bacteria</taxon>
        <taxon>Pseudomonadati</taxon>
        <taxon>Pseudomonadota</taxon>
        <taxon>Gammaproteobacteria</taxon>
        <taxon>Steroidobacterales</taxon>
        <taxon>Steroidobacteraceae</taxon>
        <taxon>Steroidobacter</taxon>
    </lineage>
</organism>
<evidence type="ECO:0000259" key="2">
    <source>
        <dbReference type="Pfam" id="PF14086"/>
    </source>
</evidence>
<accession>A0A829YDV6</accession>
<name>A0A829YDV6_9GAMM</name>
<comment type="caution">
    <text evidence="3">The sequence shown here is derived from an EMBL/GenBank/DDBJ whole genome shotgun (WGS) entry which is preliminary data.</text>
</comment>
<dbReference type="PROSITE" id="PS51257">
    <property type="entry name" value="PROKAR_LIPOPROTEIN"/>
    <property type="match status" value="1"/>
</dbReference>
<feature type="chain" id="PRO_5032289762" description="DUF4266 domain-containing protein" evidence="1">
    <location>
        <begin position="22"/>
        <end position="78"/>
    </location>
</feature>
<dbReference type="InterPro" id="IPR025362">
    <property type="entry name" value="DUF4266"/>
</dbReference>
<feature type="signal peptide" evidence="1">
    <location>
        <begin position="1"/>
        <end position="21"/>
    </location>
</feature>
<sequence length="78" mass="8029">MIKGIAVKVVFSVALVSGLSACGNIEPWVKPYERQQLADPIMSANPNPVSSAYIDHVWEAREGARGALGGGGGGCGCN</sequence>
<evidence type="ECO:0000313" key="3">
    <source>
        <dbReference type="EMBL" id="GFE81494.1"/>
    </source>
</evidence>
<gene>
    <name evidence="3" type="ORF">GCM10011487_34940</name>
</gene>
<keyword evidence="1" id="KW-0732">Signal</keyword>
<dbReference type="EMBL" id="BLJN01000003">
    <property type="protein sequence ID" value="GFE81494.1"/>
    <property type="molecule type" value="Genomic_DNA"/>
</dbReference>
<evidence type="ECO:0000313" key="4">
    <source>
        <dbReference type="Proteomes" id="UP000445000"/>
    </source>
</evidence>